<dbReference type="EMBL" id="JARUXG010000054">
    <property type="protein sequence ID" value="MDG6783885.1"/>
    <property type="molecule type" value="Genomic_DNA"/>
</dbReference>
<dbReference type="AlphaFoldDB" id="A0AAW6RIG2"/>
<gene>
    <name evidence="1" type="ORF">QBL07_24105</name>
</gene>
<feature type="non-terminal residue" evidence="1">
    <location>
        <position position="1"/>
    </location>
</feature>
<sequence>SQHRLRGNSQPHLNVCRLAEDTSRFVLATVMAFTERIQSGLRDIATPQQRRLIDAHMRYRHENVSVVTLDREIMITDDGFRTPTARPTDNLGGLLRHVTRPFAASSDDDHAMLMLTSRNFPLAEYDMGPRMMPAGAGGRLGRHLYPSAKTRTRDEYI</sequence>
<proteinExistence type="predicted"/>
<evidence type="ECO:0000313" key="1">
    <source>
        <dbReference type="EMBL" id="MDG6783885.1"/>
    </source>
</evidence>
<reference evidence="1" key="1">
    <citation type="submission" date="2023-04" db="EMBL/GenBank/DDBJ databases">
        <title>Characterization and analysis of the complete genome of Gordonia rubripertincta 112, the degrader of aromatic and aliphatic compounds.</title>
        <authorList>
            <person name="Frantsuzova E."/>
            <person name="Bogun A."/>
            <person name="Delegan Y."/>
        </authorList>
    </citation>
    <scope>NUCLEOTIDE SEQUENCE</scope>
    <source>
        <strain evidence="1">112</strain>
    </source>
</reference>
<name>A0AAW6RIG2_GORRU</name>
<accession>A0AAW6RIG2</accession>
<protein>
    <submittedName>
        <fullName evidence="1">Uncharacterized protein</fullName>
    </submittedName>
</protein>
<organism evidence="1">
    <name type="scientific">Gordonia rubripertincta</name>
    <name type="common">Rhodococcus corallinus</name>
    <dbReference type="NCBI Taxonomy" id="36822"/>
    <lineage>
        <taxon>Bacteria</taxon>
        <taxon>Bacillati</taxon>
        <taxon>Actinomycetota</taxon>
        <taxon>Actinomycetes</taxon>
        <taxon>Mycobacteriales</taxon>
        <taxon>Gordoniaceae</taxon>
        <taxon>Gordonia</taxon>
    </lineage>
</organism>
<comment type="caution">
    <text evidence="1">The sequence shown here is derived from an EMBL/GenBank/DDBJ whole genome shotgun (WGS) entry which is preliminary data.</text>
</comment>